<keyword evidence="2" id="KW-1003">Cell membrane</keyword>
<feature type="domain" description="ABC3 transporter permease C-terminal" evidence="7">
    <location>
        <begin position="664"/>
        <end position="777"/>
    </location>
</feature>
<organism evidence="9 10">
    <name type="scientific">Candidatus Pullibacteroides excrementavium</name>
    <dbReference type="NCBI Taxonomy" id="2840905"/>
    <lineage>
        <taxon>Bacteria</taxon>
        <taxon>Pseudomonadati</taxon>
        <taxon>Bacteroidota</taxon>
        <taxon>Bacteroidia</taxon>
        <taxon>Bacteroidales</taxon>
        <taxon>Candidatus Pullibacteroides</taxon>
    </lineage>
</organism>
<feature type="transmembrane region" description="Helical" evidence="6">
    <location>
        <begin position="661"/>
        <end position="685"/>
    </location>
</feature>
<gene>
    <name evidence="9" type="ORF">IAB08_03400</name>
</gene>
<keyword evidence="5 6" id="KW-0472">Membrane</keyword>
<evidence type="ECO:0000256" key="3">
    <source>
        <dbReference type="ARBA" id="ARBA00022692"/>
    </source>
</evidence>
<keyword evidence="3 6" id="KW-0812">Transmembrane</keyword>
<feature type="domain" description="MacB-like periplasmic core" evidence="8">
    <location>
        <begin position="20"/>
        <end position="191"/>
    </location>
</feature>
<evidence type="ECO:0000259" key="8">
    <source>
        <dbReference type="Pfam" id="PF12704"/>
    </source>
</evidence>
<evidence type="ECO:0000256" key="2">
    <source>
        <dbReference type="ARBA" id="ARBA00022475"/>
    </source>
</evidence>
<evidence type="ECO:0000256" key="1">
    <source>
        <dbReference type="ARBA" id="ARBA00004651"/>
    </source>
</evidence>
<evidence type="ECO:0000259" key="7">
    <source>
        <dbReference type="Pfam" id="PF02687"/>
    </source>
</evidence>
<dbReference type="InterPro" id="IPR003838">
    <property type="entry name" value="ABC3_permease_C"/>
</dbReference>
<feature type="transmembrane region" description="Helical" evidence="6">
    <location>
        <begin position="426"/>
        <end position="447"/>
    </location>
</feature>
<feature type="transmembrane region" description="Helical" evidence="6">
    <location>
        <begin position="713"/>
        <end position="732"/>
    </location>
</feature>
<proteinExistence type="predicted"/>
<feature type="transmembrane region" description="Helical" evidence="6">
    <location>
        <begin position="21"/>
        <end position="42"/>
    </location>
</feature>
<sequence>MARIYSSTFFKFLSRNKAYTAISIIGLAISLMFVILISVYIYQELSVDKFHKDADRICLQFQGMPEEGGMYYSPMDALPVAYWLKERYPDIEAVCPVVGQQAKGTPVHYADRVANADFFFTESNFFTFFSFPLIEGDPESVLQDAYSAVVSESFARKLFGDEDPVGKSVRITDSTWVVVKGVMADIRNSILPYADMLLRVERVTEFNGNIGLDRDGNAGCTLTFLKMLPGQDMNRHHDDVLDFYKERYWIYNKEFSTEVEFVPLRDAYFEVTEAWLTRSGDKGFVHVLMAVGILILLFSVFNYINLTVAQSGFRAKEVATERLLGASRFSVMLRLVGEALFLSLVAYLLGLLLALAFYPVAGNLLQADLDMSLLYSAGGIAAAVLLVLLTGILSGCLPAVFLSAVKPVDIVRGAFARRSKMVFGKVFMMLQSGTTIAMLAAALVISLQIKHLIQAPLGYNTLNVLDIAAETYTPEENARILDRLASLPCVKRVGKSQGTPFDGGNNLSGTYEDKNLSMQQLWMDSTAFHILGLEILRDNHLASGEGVYLTQGAFKAMGLEEDAPDFRYYDSRNPIAGVVADFHRGNILFSEEQAYFMIGIYSPGALRYAWNILVEIQGDPVRAYNDVVSAVQEVTGREVMAEFLDLRVRQTFDAQIRLSKIVALFAMVALVISVMGLVAMSMYFIRQRTKEIAIRKVFGSESRTVMRRLIRSFMLYTGIGFLIALPVCWILLEKWLSGYSYRIAFNPLHVLAAGLFCALVSFVAVFWQSFRAANADPIRGVRQE</sequence>
<feature type="domain" description="ABC3 transporter permease C-terminal" evidence="7">
    <location>
        <begin position="290"/>
        <end position="403"/>
    </location>
</feature>
<reference evidence="9" key="2">
    <citation type="journal article" date="2021" name="PeerJ">
        <title>Extensive microbial diversity within the chicken gut microbiome revealed by metagenomics and culture.</title>
        <authorList>
            <person name="Gilroy R."/>
            <person name="Ravi A."/>
            <person name="Getino M."/>
            <person name="Pursley I."/>
            <person name="Horton D.L."/>
            <person name="Alikhan N.F."/>
            <person name="Baker D."/>
            <person name="Gharbi K."/>
            <person name="Hall N."/>
            <person name="Watson M."/>
            <person name="Adriaenssens E.M."/>
            <person name="Foster-Nyarko E."/>
            <person name="Jarju S."/>
            <person name="Secka A."/>
            <person name="Antonio M."/>
            <person name="Oren A."/>
            <person name="Chaudhuri R.R."/>
            <person name="La Ragione R."/>
            <person name="Hildebrand F."/>
            <person name="Pallen M.J."/>
        </authorList>
    </citation>
    <scope>NUCLEOTIDE SEQUENCE</scope>
    <source>
        <strain evidence="9">2889</strain>
    </source>
</reference>
<dbReference type="Proteomes" id="UP000823612">
    <property type="component" value="Unassembled WGS sequence"/>
</dbReference>
<evidence type="ECO:0000256" key="4">
    <source>
        <dbReference type="ARBA" id="ARBA00022989"/>
    </source>
</evidence>
<feature type="transmembrane region" description="Helical" evidence="6">
    <location>
        <begin position="380"/>
        <end position="405"/>
    </location>
</feature>
<accession>A0A9D9DRK8</accession>
<dbReference type="Pfam" id="PF02687">
    <property type="entry name" value="FtsX"/>
    <property type="match status" value="2"/>
</dbReference>
<evidence type="ECO:0000256" key="6">
    <source>
        <dbReference type="SAM" id="Phobius"/>
    </source>
</evidence>
<dbReference type="InterPro" id="IPR050250">
    <property type="entry name" value="Macrolide_Exporter_MacB"/>
</dbReference>
<dbReference type="PANTHER" id="PTHR30572">
    <property type="entry name" value="MEMBRANE COMPONENT OF TRANSPORTER-RELATED"/>
    <property type="match status" value="1"/>
</dbReference>
<evidence type="ECO:0000313" key="10">
    <source>
        <dbReference type="Proteomes" id="UP000823612"/>
    </source>
</evidence>
<dbReference type="GO" id="GO:0022857">
    <property type="term" value="F:transmembrane transporter activity"/>
    <property type="evidence" value="ECO:0007669"/>
    <property type="project" value="TreeGrafter"/>
</dbReference>
<feature type="transmembrane region" description="Helical" evidence="6">
    <location>
        <begin position="283"/>
        <end position="304"/>
    </location>
</feature>
<comment type="caution">
    <text evidence="9">The sequence shown here is derived from an EMBL/GenBank/DDBJ whole genome shotgun (WGS) entry which is preliminary data.</text>
</comment>
<dbReference type="AlphaFoldDB" id="A0A9D9DRK8"/>
<protein>
    <submittedName>
        <fullName evidence="9">ABC transporter permease</fullName>
    </submittedName>
</protein>
<keyword evidence="4 6" id="KW-1133">Transmembrane helix</keyword>
<dbReference type="Pfam" id="PF12704">
    <property type="entry name" value="MacB_PCD"/>
    <property type="match status" value="1"/>
</dbReference>
<comment type="subcellular location">
    <subcellularLocation>
        <location evidence="1">Cell membrane</location>
        <topology evidence="1">Multi-pass membrane protein</topology>
    </subcellularLocation>
</comment>
<name>A0A9D9DRK8_9BACT</name>
<evidence type="ECO:0000313" key="9">
    <source>
        <dbReference type="EMBL" id="MBO8432326.1"/>
    </source>
</evidence>
<feature type="transmembrane region" description="Helical" evidence="6">
    <location>
        <begin position="339"/>
        <end position="360"/>
    </location>
</feature>
<reference evidence="9" key="1">
    <citation type="submission" date="2020-10" db="EMBL/GenBank/DDBJ databases">
        <authorList>
            <person name="Gilroy R."/>
        </authorList>
    </citation>
    <scope>NUCLEOTIDE SEQUENCE</scope>
    <source>
        <strain evidence="9">2889</strain>
    </source>
</reference>
<feature type="transmembrane region" description="Helical" evidence="6">
    <location>
        <begin position="744"/>
        <end position="767"/>
    </location>
</feature>
<dbReference type="EMBL" id="JADIMZ010000049">
    <property type="protein sequence ID" value="MBO8432326.1"/>
    <property type="molecule type" value="Genomic_DNA"/>
</dbReference>
<dbReference type="GO" id="GO:0005886">
    <property type="term" value="C:plasma membrane"/>
    <property type="evidence" value="ECO:0007669"/>
    <property type="project" value="UniProtKB-SubCell"/>
</dbReference>
<dbReference type="PANTHER" id="PTHR30572:SF18">
    <property type="entry name" value="ABC-TYPE MACROLIDE FAMILY EXPORT SYSTEM PERMEASE COMPONENT 2"/>
    <property type="match status" value="1"/>
</dbReference>
<dbReference type="InterPro" id="IPR025857">
    <property type="entry name" value="MacB_PCD"/>
</dbReference>
<evidence type="ECO:0000256" key="5">
    <source>
        <dbReference type="ARBA" id="ARBA00023136"/>
    </source>
</evidence>